<reference evidence="6" key="1">
    <citation type="submission" date="2016-06" db="EMBL/GenBank/DDBJ databases">
        <title>Parallel loss of symbiosis genes in relatives of nitrogen-fixing non-legume Parasponia.</title>
        <authorList>
            <person name="Van Velzen R."/>
            <person name="Holmer R."/>
            <person name="Bu F."/>
            <person name="Rutten L."/>
            <person name="Van Zeijl A."/>
            <person name="Liu W."/>
            <person name="Santuari L."/>
            <person name="Cao Q."/>
            <person name="Sharma T."/>
            <person name="Shen D."/>
            <person name="Roswanjaya Y."/>
            <person name="Wardhani T."/>
            <person name="Kalhor M.S."/>
            <person name="Jansen J."/>
            <person name="Van den Hoogen J."/>
            <person name="Gungor B."/>
            <person name="Hartog M."/>
            <person name="Hontelez J."/>
            <person name="Verver J."/>
            <person name="Yang W.-C."/>
            <person name="Schijlen E."/>
            <person name="Repin R."/>
            <person name="Schilthuizen M."/>
            <person name="Schranz E."/>
            <person name="Heidstra R."/>
            <person name="Miyata K."/>
            <person name="Fedorova E."/>
            <person name="Kohlen W."/>
            <person name="Bisseling T."/>
            <person name="Smit S."/>
            <person name="Geurts R."/>
        </authorList>
    </citation>
    <scope>NUCLEOTIDE SEQUENCE [LARGE SCALE GENOMIC DNA]</scope>
    <source>
        <strain evidence="6">cv. RG33-2</strain>
    </source>
</reference>
<dbReference type="OrthoDB" id="852135at2759"/>
<dbReference type="Proteomes" id="UP000237000">
    <property type="component" value="Unassembled WGS sequence"/>
</dbReference>
<evidence type="ECO:0000313" key="6">
    <source>
        <dbReference type="Proteomes" id="UP000237000"/>
    </source>
</evidence>
<protein>
    <submittedName>
        <fullName evidence="5">WEB family</fullName>
    </submittedName>
</protein>
<dbReference type="GO" id="GO:0005829">
    <property type="term" value="C:cytosol"/>
    <property type="evidence" value="ECO:0007669"/>
    <property type="project" value="TreeGrafter"/>
</dbReference>
<evidence type="ECO:0000256" key="4">
    <source>
        <dbReference type="SAM" id="MobiDB-lite"/>
    </source>
</evidence>
<dbReference type="GO" id="GO:0009903">
    <property type="term" value="P:chloroplast avoidance movement"/>
    <property type="evidence" value="ECO:0007669"/>
    <property type="project" value="TreeGrafter"/>
</dbReference>
<dbReference type="GO" id="GO:0009904">
    <property type="term" value="P:chloroplast accumulation movement"/>
    <property type="evidence" value="ECO:0007669"/>
    <property type="project" value="TreeGrafter"/>
</dbReference>
<name>A0A2P5FY73_TREOI</name>
<feature type="compositionally biased region" description="Basic residues" evidence="4">
    <location>
        <begin position="327"/>
        <end position="346"/>
    </location>
</feature>
<dbReference type="PANTHER" id="PTHR32054:SF70">
    <property type="entry name" value="OS07G0620100 PROTEIN"/>
    <property type="match status" value="1"/>
</dbReference>
<keyword evidence="6" id="KW-1185">Reference proteome</keyword>
<feature type="region of interest" description="Disordered" evidence="4">
    <location>
        <begin position="260"/>
        <end position="347"/>
    </location>
</feature>
<comment type="similarity">
    <text evidence="1">Belongs to the WEB family.</text>
</comment>
<evidence type="ECO:0000256" key="1">
    <source>
        <dbReference type="ARBA" id="ARBA00005485"/>
    </source>
</evidence>
<organism evidence="5 6">
    <name type="scientific">Trema orientale</name>
    <name type="common">Charcoal tree</name>
    <name type="synonym">Celtis orientalis</name>
    <dbReference type="NCBI Taxonomy" id="63057"/>
    <lineage>
        <taxon>Eukaryota</taxon>
        <taxon>Viridiplantae</taxon>
        <taxon>Streptophyta</taxon>
        <taxon>Embryophyta</taxon>
        <taxon>Tracheophyta</taxon>
        <taxon>Spermatophyta</taxon>
        <taxon>Magnoliopsida</taxon>
        <taxon>eudicotyledons</taxon>
        <taxon>Gunneridae</taxon>
        <taxon>Pentapetalae</taxon>
        <taxon>rosids</taxon>
        <taxon>fabids</taxon>
        <taxon>Rosales</taxon>
        <taxon>Cannabaceae</taxon>
        <taxon>Trema</taxon>
    </lineage>
</organism>
<evidence type="ECO:0000256" key="2">
    <source>
        <dbReference type="ARBA" id="ARBA00023054"/>
    </source>
</evidence>
<feature type="compositionally biased region" description="Basic and acidic residues" evidence="4">
    <location>
        <begin position="291"/>
        <end position="308"/>
    </location>
</feature>
<comment type="caution">
    <text evidence="5">The sequence shown here is derived from an EMBL/GenBank/DDBJ whole genome shotgun (WGS) entry which is preliminary data.</text>
</comment>
<dbReference type="PANTHER" id="PTHR32054">
    <property type="entry name" value="HEAVY CHAIN, PUTATIVE, EXPRESSED-RELATED-RELATED"/>
    <property type="match status" value="1"/>
</dbReference>
<dbReference type="InterPro" id="IPR008545">
    <property type="entry name" value="Web"/>
</dbReference>
<dbReference type="Pfam" id="PF05701">
    <property type="entry name" value="WEMBL"/>
    <property type="match status" value="1"/>
</dbReference>
<keyword evidence="2 3" id="KW-0175">Coiled coil</keyword>
<feature type="coiled-coil region" evidence="3">
    <location>
        <begin position="81"/>
        <end position="136"/>
    </location>
</feature>
<proteinExistence type="inferred from homology"/>
<dbReference type="AlphaFoldDB" id="A0A2P5FY73"/>
<sequence length="372" mass="42795">MESPKTESFEQNYGHVGEKVILKIKKAELIKIKEELKKAKDNATQSWLDSRPLIDELERLKSGLARAQKRHAATANDTVMISGLQSELDTINASIESKKEEEVNATKMVNEMSRALDQLREEMDGLKRYTDEKRQSKLKLKRVLRFRRQRLRSFQLALGAARQEAEAYGASAAEAARYMDFFNSEIVIMESGCTDSATTTTTTNDHVQLGHEEYQALRRRAEEKDSIATWRVSVAEKERLAAESSRDLAMAKLKELKAGKSRLREREDRERKVDNNMSIGAREDQEEDDHENVIIKSEEQNNDDKGDIDVNVIPPPKAAKEDQIRSVRPRRSKTVNKKKKKKKNMVAKKESKSIFWQIKQCFLRNIIRKLFG</sequence>
<feature type="compositionally biased region" description="Basic and acidic residues" evidence="4">
    <location>
        <begin position="260"/>
        <end position="274"/>
    </location>
</feature>
<dbReference type="InParanoid" id="A0A2P5FY73"/>
<evidence type="ECO:0000256" key="3">
    <source>
        <dbReference type="SAM" id="Coils"/>
    </source>
</evidence>
<gene>
    <name evidence="5" type="ORF">TorRG33x02_017380</name>
</gene>
<dbReference type="EMBL" id="JXTC01000004">
    <property type="protein sequence ID" value="POO02752.1"/>
    <property type="molecule type" value="Genomic_DNA"/>
</dbReference>
<accession>A0A2P5FY73</accession>
<evidence type="ECO:0000313" key="5">
    <source>
        <dbReference type="EMBL" id="POO02752.1"/>
    </source>
</evidence>